<name>A0A1M5SUH6_9FIRM</name>
<dbReference type="EMBL" id="FQXH01000024">
    <property type="protein sequence ID" value="SHH42201.1"/>
    <property type="molecule type" value="Genomic_DNA"/>
</dbReference>
<proteinExistence type="predicted"/>
<evidence type="ECO:0000313" key="3">
    <source>
        <dbReference type="Proteomes" id="UP000242520"/>
    </source>
</evidence>
<dbReference type="RefSeq" id="WP_072725900.1">
    <property type="nucleotide sequence ID" value="NZ_FQXH01000024.1"/>
</dbReference>
<accession>A0A1M5SUH6</accession>
<keyword evidence="1" id="KW-1133">Transmembrane helix</keyword>
<evidence type="ECO:0000313" key="2">
    <source>
        <dbReference type="EMBL" id="SHH42201.1"/>
    </source>
</evidence>
<gene>
    <name evidence="2" type="ORF">SAMN02744040_01918</name>
</gene>
<dbReference type="AlphaFoldDB" id="A0A1M5SUH6"/>
<keyword evidence="3" id="KW-1185">Reference proteome</keyword>
<dbReference type="Proteomes" id="UP000242520">
    <property type="component" value="Unassembled WGS sequence"/>
</dbReference>
<sequence>MNKKDNLDILIQDILKEDVNNVNISNKEIELEWRKFQNLQNNKNKNKFKYTKIASVAAIITVSFIITNSFYLNNSYSWKIFRKNNINKKSENTLSIEQYSSIEKLKNYDEIDNELEIIDIKNVHEFINFEFKQLPYELNKVFVKGKNTIVLNYNNSNGNVKFIQHLEGDKSSEIITVSKFSDIQSFKIGNIKYSLININDKYSKIVWCSFGLKSDIIMNYNISKNEAINIIKSLK</sequence>
<dbReference type="OrthoDB" id="1951928at2"/>
<reference evidence="3" key="1">
    <citation type="submission" date="2016-11" db="EMBL/GenBank/DDBJ databases">
        <authorList>
            <person name="Varghese N."/>
            <person name="Submissions S."/>
        </authorList>
    </citation>
    <scope>NUCLEOTIDE SEQUENCE [LARGE SCALE GENOMIC DNA]</scope>
    <source>
        <strain evidence="3">DSM 15285</strain>
    </source>
</reference>
<keyword evidence="1" id="KW-0472">Membrane</keyword>
<evidence type="ECO:0000256" key="1">
    <source>
        <dbReference type="SAM" id="Phobius"/>
    </source>
</evidence>
<protein>
    <recommendedName>
        <fullName evidence="4">DUF4367 domain-containing protein</fullName>
    </recommendedName>
</protein>
<keyword evidence="1" id="KW-0812">Transmembrane</keyword>
<organism evidence="2 3">
    <name type="scientific">Tepidibacter thalassicus DSM 15285</name>
    <dbReference type="NCBI Taxonomy" id="1123350"/>
    <lineage>
        <taxon>Bacteria</taxon>
        <taxon>Bacillati</taxon>
        <taxon>Bacillota</taxon>
        <taxon>Clostridia</taxon>
        <taxon>Peptostreptococcales</taxon>
        <taxon>Peptostreptococcaceae</taxon>
        <taxon>Tepidibacter</taxon>
    </lineage>
</organism>
<dbReference type="STRING" id="1123350.SAMN02744040_01918"/>
<feature type="transmembrane region" description="Helical" evidence="1">
    <location>
        <begin position="53"/>
        <end position="72"/>
    </location>
</feature>
<evidence type="ECO:0008006" key="4">
    <source>
        <dbReference type="Google" id="ProtNLM"/>
    </source>
</evidence>